<dbReference type="Gene3D" id="1.20.140.10">
    <property type="entry name" value="Butyryl-CoA Dehydrogenase, subunit A, domain 3"/>
    <property type="match status" value="1"/>
</dbReference>
<dbReference type="Gene3D" id="2.40.110.10">
    <property type="entry name" value="Butyryl-CoA Dehydrogenase, subunit A, domain 2"/>
    <property type="match status" value="1"/>
</dbReference>
<keyword evidence="6" id="KW-1185">Reference proteome</keyword>
<dbReference type="InterPro" id="IPR050741">
    <property type="entry name" value="Acyl-CoA_dehydrogenase"/>
</dbReference>
<proteinExistence type="inferred from homology"/>
<feature type="domain" description="Acyl-CoA dehydrogenase C-terminal" evidence="4">
    <location>
        <begin position="256"/>
        <end position="387"/>
    </location>
</feature>
<dbReference type="InterPro" id="IPR009100">
    <property type="entry name" value="AcylCoA_DH/oxidase_NM_dom_sf"/>
</dbReference>
<evidence type="ECO:0000313" key="5">
    <source>
        <dbReference type="EMBL" id="GAA3527443.1"/>
    </source>
</evidence>
<protein>
    <submittedName>
        <fullName evidence="5">Acyl-CoA dehydrogenase family protein</fullName>
    </submittedName>
</protein>
<dbReference type="InterPro" id="IPR036250">
    <property type="entry name" value="AcylCo_DH-like_C"/>
</dbReference>
<gene>
    <name evidence="5" type="ORF">GCM10022222_08060</name>
</gene>
<evidence type="ECO:0000259" key="4">
    <source>
        <dbReference type="Pfam" id="PF08028"/>
    </source>
</evidence>
<name>A0ABP6V5L2_9PSEU</name>
<dbReference type="InterPro" id="IPR046373">
    <property type="entry name" value="Acyl-CoA_Oxase/DH_mid-dom_sf"/>
</dbReference>
<evidence type="ECO:0000259" key="3">
    <source>
        <dbReference type="Pfam" id="PF02771"/>
    </source>
</evidence>
<keyword evidence="1" id="KW-0560">Oxidoreductase</keyword>
<dbReference type="SUPFAM" id="SSF56645">
    <property type="entry name" value="Acyl-CoA dehydrogenase NM domain-like"/>
    <property type="match status" value="1"/>
</dbReference>
<organism evidence="5 6">
    <name type="scientific">Amycolatopsis ultiminotia</name>
    <dbReference type="NCBI Taxonomy" id="543629"/>
    <lineage>
        <taxon>Bacteria</taxon>
        <taxon>Bacillati</taxon>
        <taxon>Actinomycetota</taxon>
        <taxon>Actinomycetes</taxon>
        <taxon>Pseudonocardiales</taxon>
        <taxon>Pseudonocardiaceae</taxon>
        <taxon>Amycolatopsis</taxon>
    </lineage>
</organism>
<dbReference type="InterPro" id="IPR037069">
    <property type="entry name" value="AcylCoA_DH/ox_N_sf"/>
</dbReference>
<sequence>MTDTLSPAIETTRATGYDVDVVARASALHDLIREEAARGNEARQITPRVTDAIAEAGLFNLMVPTRLGGPGGSARTMIEVLIELGRADGSAGWSAALVNACTWFAVTYDERAQHDMWGGNPQAKACGIFFPGMTRRHELGTGSKVEGGYVLTGRYPYASGSAVADWATLGMMVDGPDGEPTMALGLVEAKDWTVEDTWFTLGMRGTGSNTLVVEDVFIPDHRIQTFEELSQGRYATPFAGSEPNSRAAFLPVGTVILAAPAIGLAKAALDYSLGKLPTRPVGYTVYTEARNSPTHHLAVAQAASNIDAAHLLLGRASDDIDSYAARGEYPDDRARGRMRMDTGHAISLCKEAIDVLMTANGAGAFAQDGTLGRIWRDANTGARHAFATPEIGKEVYGRLLLGADDALTIQV</sequence>
<accession>A0ABP6V5L2</accession>
<dbReference type="Gene3D" id="1.10.540.10">
    <property type="entry name" value="Acyl-CoA dehydrogenase/oxidase, N-terminal domain"/>
    <property type="match status" value="1"/>
</dbReference>
<dbReference type="Pfam" id="PF02771">
    <property type="entry name" value="Acyl-CoA_dh_N"/>
    <property type="match status" value="1"/>
</dbReference>
<evidence type="ECO:0000256" key="2">
    <source>
        <dbReference type="ARBA" id="ARBA00049661"/>
    </source>
</evidence>
<dbReference type="InterPro" id="IPR013107">
    <property type="entry name" value="Acyl-CoA_DH_C"/>
</dbReference>
<dbReference type="Pfam" id="PF08028">
    <property type="entry name" value="Acyl-CoA_dh_2"/>
    <property type="match status" value="1"/>
</dbReference>
<evidence type="ECO:0000256" key="1">
    <source>
        <dbReference type="ARBA" id="ARBA00023002"/>
    </source>
</evidence>
<comment type="caution">
    <text evidence="5">The sequence shown here is derived from an EMBL/GenBank/DDBJ whole genome shotgun (WGS) entry which is preliminary data.</text>
</comment>
<dbReference type="EMBL" id="BAAAZN010000001">
    <property type="protein sequence ID" value="GAA3527443.1"/>
    <property type="molecule type" value="Genomic_DNA"/>
</dbReference>
<feature type="domain" description="Acyl-CoA dehydrogenase/oxidase N-terminal" evidence="3">
    <location>
        <begin position="32"/>
        <end position="105"/>
    </location>
</feature>
<reference evidence="6" key="1">
    <citation type="journal article" date="2019" name="Int. J. Syst. Evol. Microbiol.">
        <title>The Global Catalogue of Microorganisms (GCM) 10K type strain sequencing project: providing services to taxonomists for standard genome sequencing and annotation.</title>
        <authorList>
            <consortium name="The Broad Institute Genomics Platform"/>
            <consortium name="The Broad Institute Genome Sequencing Center for Infectious Disease"/>
            <person name="Wu L."/>
            <person name="Ma J."/>
        </authorList>
    </citation>
    <scope>NUCLEOTIDE SEQUENCE [LARGE SCALE GENOMIC DNA]</scope>
    <source>
        <strain evidence="6">JCM 16898</strain>
    </source>
</reference>
<comment type="similarity">
    <text evidence="2">Belongs to the HpaH/HsaA monooxygenase family.</text>
</comment>
<dbReference type="RefSeq" id="WP_344855344.1">
    <property type="nucleotide sequence ID" value="NZ_BAAAZN010000001.1"/>
</dbReference>
<dbReference type="PIRSF" id="PIRSF016578">
    <property type="entry name" value="HsaA"/>
    <property type="match status" value="1"/>
</dbReference>
<dbReference type="PANTHER" id="PTHR48083">
    <property type="entry name" value="MEDIUM-CHAIN SPECIFIC ACYL-COA DEHYDROGENASE, MITOCHONDRIAL-RELATED"/>
    <property type="match status" value="1"/>
</dbReference>
<dbReference type="PANTHER" id="PTHR48083:SF19">
    <property type="entry name" value="FLAVIN-DEPENDENT MONOOXYGENASE, OXYGENASE SUBUNIT HSAA"/>
    <property type="match status" value="1"/>
</dbReference>
<evidence type="ECO:0000313" key="6">
    <source>
        <dbReference type="Proteomes" id="UP001500689"/>
    </source>
</evidence>
<dbReference type="Proteomes" id="UP001500689">
    <property type="component" value="Unassembled WGS sequence"/>
</dbReference>
<dbReference type="SUPFAM" id="SSF47203">
    <property type="entry name" value="Acyl-CoA dehydrogenase C-terminal domain-like"/>
    <property type="match status" value="1"/>
</dbReference>
<dbReference type="InterPro" id="IPR013786">
    <property type="entry name" value="AcylCoA_DH/ox_N"/>
</dbReference>